<sequence>MYSFFLIVHSSVSVLSFNKYWGKVVGVKKLYEDFGLEGGELLVFEYSGDGKDCCEVDYPTVVRSMPNTQLRKVCLLKGGLRFVKFFSEVDPVNDVMVAPASFTERCVSTMPLKFFVRYVLPNGKKIAGYYDDFTRKLSGLQPMSHLLGDSHLNSINMLLGCFRIKVQPFMLLKYCHGVDIPTEYKELWHLWSKTDYITVYSGTAKWILQIRHRRDWQRTTIHAGWISFWEDMGLSVGDICIFECPTDSFSHFAVRVQKALE</sequence>
<evidence type="ECO:0000256" key="3">
    <source>
        <dbReference type="ARBA" id="ARBA00023125"/>
    </source>
</evidence>
<gene>
    <name evidence="6" type="ORF">DCAR_0101014</name>
</gene>
<dbReference type="SUPFAM" id="SSF101936">
    <property type="entry name" value="DNA-binding pseudobarrel domain"/>
    <property type="match status" value="1"/>
</dbReference>
<protein>
    <submittedName>
        <fullName evidence="6">Uncharacterized protein</fullName>
    </submittedName>
</protein>
<name>A0A175YB73_DAUCS</name>
<dbReference type="InterPro" id="IPR015300">
    <property type="entry name" value="DNA-bd_pseudobarrel_sf"/>
</dbReference>
<evidence type="ECO:0000256" key="1">
    <source>
        <dbReference type="ARBA" id="ARBA00004123"/>
    </source>
</evidence>
<comment type="subcellular location">
    <subcellularLocation>
        <location evidence="1">Nucleus</location>
    </subcellularLocation>
</comment>
<dbReference type="Proteomes" id="UP000077755">
    <property type="component" value="Chromosome 1"/>
</dbReference>
<evidence type="ECO:0000256" key="5">
    <source>
        <dbReference type="ARBA" id="ARBA00023242"/>
    </source>
</evidence>
<keyword evidence="7" id="KW-1185">Reference proteome</keyword>
<dbReference type="GO" id="GO:0005634">
    <property type="term" value="C:nucleus"/>
    <property type="evidence" value="ECO:0007669"/>
    <property type="project" value="UniProtKB-SubCell"/>
</dbReference>
<organism evidence="6 7">
    <name type="scientific">Daucus carota subsp. sativus</name>
    <name type="common">Carrot</name>
    <dbReference type="NCBI Taxonomy" id="79200"/>
    <lineage>
        <taxon>Eukaryota</taxon>
        <taxon>Viridiplantae</taxon>
        <taxon>Streptophyta</taxon>
        <taxon>Embryophyta</taxon>
        <taxon>Tracheophyta</taxon>
        <taxon>Spermatophyta</taxon>
        <taxon>Magnoliopsida</taxon>
        <taxon>eudicotyledons</taxon>
        <taxon>Gunneridae</taxon>
        <taxon>Pentapetalae</taxon>
        <taxon>asterids</taxon>
        <taxon>campanulids</taxon>
        <taxon>Apiales</taxon>
        <taxon>Apiaceae</taxon>
        <taxon>Apioideae</taxon>
        <taxon>Scandiceae</taxon>
        <taxon>Daucinae</taxon>
        <taxon>Daucus</taxon>
        <taxon>Daucus sect. Daucus</taxon>
    </lineage>
</organism>
<evidence type="ECO:0000313" key="7">
    <source>
        <dbReference type="Proteomes" id="UP000077755"/>
    </source>
</evidence>
<keyword evidence="5" id="KW-0539">Nucleus</keyword>
<dbReference type="GO" id="GO:0003677">
    <property type="term" value="F:DNA binding"/>
    <property type="evidence" value="ECO:0007669"/>
    <property type="project" value="UniProtKB-KW"/>
</dbReference>
<keyword evidence="3" id="KW-0238">DNA-binding</keyword>
<dbReference type="EMBL" id="CP093343">
    <property type="protein sequence ID" value="WOG81860.1"/>
    <property type="molecule type" value="Genomic_DNA"/>
</dbReference>
<dbReference type="AlphaFoldDB" id="A0A175YB73"/>
<keyword evidence="2" id="KW-0805">Transcription regulation</keyword>
<dbReference type="Gramene" id="KZM80540">
    <property type="protein sequence ID" value="KZM80540"/>
    <property type="gene ID" value="DCAR_032157"/>
</dbReference>
<dbReference type="Gene3D" id="2.40.330.10">
    <property type="entry name" value="DNA-binding pseudobarrel domain"/>
    <property type="match status" value="1"/>
</dbReference>
<reference evidence="6" key="2">
    <citation type="submission" date="2022-03" db="EMBL/GenBank/DDBJ databases">
        <title>Draft title - Genomic analysis of global carrot germplasm unveils the trajectory of domestication and the origin of high carotenoid orange carrot.</title>
        <authorList>
            <person name="Iorizzo M."/>
            <person name="Ellison S."/>
            <person name="Senalik D."/>
            <person name="Macko-Podgorni A."/>
            <person name="Grzebelus D."/>
            <person name="Bostan H."/>
            <person name="Rolling W."/>
            <person name="Curaba J."/>
            <person name="Simon P."/>
        </authorList>
    </citation>
    <scope>NUCLEOTIDE SEQUENCE</scope>
    <source>
        <tissue evidence="6">Leaf</tissue>
    </source>
</reference>
<accession>A0A175YB73</accession>
<evidence type="ECO:0000256" key="2">
    <source>
        <dbReference type="ARBA" id="ARBA00023015"/>
    </source>
</evidence>
<proteinExistence type="predicted"/>
<evidence type="ECO:0000256" key="4">
    <source>
        <dbReference type="ARBA" id="ARBA00023163"/>
    </source>
</evidence>
<evidence type="ECO:0000313" key="6">
    <source>
        <dbReference type="EMBL" id="WOG81860.1"/>
    </source>
</evidence>
<reference evidence="6" key="1">
    <citation type="journal article" date="2016" name="Nat. Genet.">
        <title>A high-quality carrot genome assembly provides new insights into carotenoid accumulation and asterid genome evolution.</title>
        <authorList>
            <person name="Iorizzo M."/>
            <person name="Ellison S."/>
            <person name="Senalik D."/>
            <person name="Zeng P."/>
            <person name="Satapoomin P."/>
            <person name="Huang J."/>
            <person name="Bowman M."/>
            <person name="Iovene M."/>
            <person name="Sanseverino W."/>
            <person name="Cavagnaro P."/>
            <person name="Yildiz M."/>
            <person name="Macko-Podgorni A."/>
            <person name="Moranska E."/>
            <person name="Grzebelus E."/>
            <person name="Grzebelus D."/>
            <person name="Ashrafi H."/>
            <person name="Zheng Z."/>
            <person name="Cheng S."/>
            <person name="Spooner D."/>
            <person name="Van Deynze A."/>
            <person name="Simon P."/>
        </authorList>
    </citation>
    <scope>NUCLEOTIDE SEQUENCE</scope>
    <source>
        <tissue evidence="6">Leaf</tissue>
    </source>
</reference>
<keyword evidence="4" id="KW-0804">Transcription</keyword>